<evidence type="ECO:0000256" key="3">
    <source>
        <dbReference type="SAM" id="MobiDB-lite"/>
    </source>
</evidence>
<feature type="coiled-coil region" evidence="2">
    <location>
        <begin position="247"/>
        <end position="274"/>
    </location>
</feature>
<geneLocation type="plasmid" evidence="5">
    <name>pRGRH0231</name>
</geneLocation>
<reference evidence="5" key="2">
    <citation type="submission" date="2015-07" db="EMBL/GenBank/DDBJ databases">
        <title>Plasmids, circular viruses and viroids from rat gut.</title>
        <authorList>
            <person name="Jorgensen T.J."/>
            <person name="Hansen M.A."/>
            <person name="Xu Z."/>
            <person name="Tabak M.A."/>
            <person name="Sorensen S.J."/>
            <person name="Hansen L.H."/>
        </authorList>
    </citation>
    <scope>NUCLEOTIDE SEQUENCE</scope>
    <source>
        <plasmid evidence="5">pRGRH0231</plasmid>
    </source>
</reference>
<dbReference type="InterPro" id="IPR005053">
    <property type="entry name" value="MobA_MobL"/>
</dbReference>
<reference evidence="5" key="1">
    <citation type="submission" date="2015-06" db="EMBL/GenBank/DDBJ databases">
        <authorList>
            <person name="Joergensen T."/>
        </authorList>
    </citation>
    <scope>NUCLEOTIDE SEQUENCE</scope>
    <source>
        <plasmid evidence="5">pRGRH0231</plasmid>
    </source>
</reference>
<keyword evidence="1" id="KW-0184">Conjugation</keyword>
<keyword evidence="5" id="KW-0614">Plasmid</keyword>
<evidence type="ECO:0000313" key="5">
    <source>
        <dbReference type="EMBL" id="CRY94322.1"/>
    </source>
</evidence>
<dbReference type="Gene3D" id="3.30.930.30">
    <property type="match status" value="1"/>
</dbReference>
<protein>
    <recommendedName>
        <fullName evidence="4">MobA/MobL protein domain-containing protein</fullName>
    </recommendedName>
</protein>
<evidence type="ECO:0000256" key="1">
    <source>
        <dbReference type="ARBA" id="ARBA00022971"/>
    </source>
</evidence>
<sequence length="308" mass="35275">MFFTSYKHIKKSSYKTAKGKVIKRASAKGAYHYITRTAHFSKGKEGESVEFVQHGNMPTWATRPEEFWKAADLYERSKGRVASTLVIALPKELSPKERTALAKDLIIMLCDQYRYPFSAAVHIHKGLIGDVDQPHLHIMYSERALDGIERDPATFFKQPQGGGCRKITADVLGYGKEYVSHIRETVEEHTNDHLAQFAPTKIVTIEGHKIKVPSYVSCLSTKEYNEENGTNLKEIKMIPPEILYSSKPKDLEEAERLKAEIRKLREENTAKMYADYFREQVGYYPQAVLDTKKPKPKQEKSSSMDFDF</sequence>
<feature type="domain" description="MobA/MobL protein" evidence="4">
    <location>
        <begin position="30"/>
        <end position="198"/>
    </location>
</feature>
<evidence type="ECO:0000256" key="2">
    <source>
        <dbReference type="SAM" id="Coils"/>
    </source>
</evidence>
<feature type="region of interest" description="Disordered" evidence="3">
    <location>
        <begin position="288"/>
        <end position="308"/>
    </location>
</feature>
<proteinExistence type="predicted"/>
<organism evidence="5">
    <name type="scientific">uncultured prokaryote</name>
    <dbReference type="NCBI Taxonomy" id="198431"/>
    <lineage>
        <taxon>unclassified sequences</taxon>
        <taxon>environmental samples</taxon>
    </lineage>
</organism>
<dbReference type="Pfam" id="PF03389">
    <property type="entry name" value="MobA_MobL"/>
    <property type="match status" value="1"/>
</dbReference>
<accession>A0A0H5QDZ4</accession>
<name>A0A0H5QDZ4_9ZZZZ</name>
<dbReference type="EMBL" id="LN852904">
    <property type="protein sequence ID" value="CRY94322.1"/>
    <property type="molecule type" value="Genomic_DNA"/>
</dbReference>
<feature type="compositionally biased region" description="Basic and acidic residues" evidence="3">
    <location>
        <begin position="290"/>
        <end position="302"/>
    </location>
</feature>
<dbReference type="AlphaFoldDB" id="A0A0H5QDZ4"/>
<evidence type="ECO:0000259" key="4">
    <source>
        <dbReference type="Pfam" id="PF03389"/>
    </source>
</evidence>
<keyword evidence="2" id="KW-0175">Coiled coil</keyword>